<reference evidence="1 2" key="1">
    <citation type="submission" date="2020-04" db="EMBL/GenBank/DDBJ databases">
        <authorList>
            <person name="Laetsch R D."/>
            <person name="Stevens L."/>
            <person name="Kumar S."/>
            <person name="Blaxter L. M."/>
        </authorList>
    </citation>
    <scope>NUCLEOTIDE SEQUENCE [LARGE SCALE GENOMIC DNA]</scope>
</reference>
<name>A0A8S1FC44_9PELO</name>
<evidence type="ECO:0000313" key="1">
    <source>
        <dbReference type="EMBL" id="CAB3411466.1"/>
    </source>
</evidence>
<sequence>MQFANITIYREGYVLDIMDVQCYTPTKIYSLQCEPKEWSDSCVQSTKQFSQFNSPSIKDTHFGLGKLVATNTTDANIANIDAIKIDYFYCTIFYANHR</sequence>
<evidence type="ECO:0000313" key="2">
    <source>
        <dbReference type="Proteomes" id="UP000494206"/>
    </source>
</evidence>
<dbReference type="Proteomes" id="UP000494206">
    <property type="component" value="Unassembled WGS sequence"/>
</dbReference>
<organism evidence="1 2">
    <name type="scientific">Caenorhabditis bovis</name>
    <dbReference type="NCBI Taxonomy" id="2654633"/>
    <lineage>
        <taxon>Eukaryota</taxon>
        <taxon>Metazoa</taxon>
        <taxon>Ecdysozoa</taxon>
        <taxon>Nematoda</taxon>
        <taxon>Chromadorea</taxon>
        <taxon>Rhabditida</taxon>
        <taxon>Rhabditina</taxon>
        <taxon>Rhabditomorpha</taxon>
        <taxon>Rhabditoidea</taxon>
        <taxon>Rhabditidae</taxon>
        <taxon>Peloderinae</taxon>
        <taxon>Caenorhabditis</taxon>
    </lineage>
</organism>
<dbReference type="EMBL" id="CADEPM010000013">
    <property type="protein sequence ID" value="CAB3411466.1"/>
    <property type="molecule type" value="Genomic_DNA"/>
</dbReference>
<keyword evidence="2" id="KW-1185">Reference proteome</keyword>
<dbReference type="AlphaFoldDB" id="A0A8S1FC44"/>
<proteinExistence type="predicted"/>
<comment type="caution">
    <text evidence="1">The sequence shown here is derived from an EMBL/GenBank/DDBJ whole genome shotgun (WGS) entry which is preliminary data.</text>
</comment>
<gene>
    <name evidence="1" type="ORF">CBOVIS_LOCUS12857</name>
</gene>
<protein>
    <submittedName>
        <fullName evidence="1">Uncharacterized protein</fullName>
    </submittedName>
</protein>
<accession>A0A8S1FC44</accession>